<feature type="chain" id="PRO_5047097175" evidence="1">
    <location>
        <begin position="26"/>
        <end position="338"/>
    </location>
</feature>
<dbReference type="Gene3D" id="3.40.190.10">
    <property type="entry name" value="Periplasmic binding protein-like II"/>
    <property type="match status" value="2"/>
</dbReference>
<sequence length="338" mass="36137">MKPSVLLASAWLLASPTLFTSYLLADEAVSESVTVRYLSSRGQISSTEIAAAKGWLEEQGVTLASQGFSQGGPESLFAMASGSIDIAGAATSATINAIANGADIVSVMAASGINDAVRSHFYVVDESALREPADLVGKTIAVNTLGGHLDYVVREYLRQHDIPANAVRLVAVPGPQLAQTLRSGQVDVAAVGAWQTVFAGQLEEEGGVRSLFDDYTLLGDITLSPYSMERDFVERHPDAVRTLVTQSGRAADWAREHPNEARELIAELLTQRNENPQLATYWAGYGTREHALLSEHDIQYWLDVLSREGALSASLTVSDIATNAFNDGASSQDRLGGE</sequence>
<evidence type="ECO:0000259" key="2">
    <source>
        <dbReference type="Pfam" id="PF09084"/>
    </source>
</evidence>
<keyword evidence="4" id="KW-1185">Reference proteome</keyword>
<organism evidence="3 4">
    <name type="scientific">Halomonas dongshanensis</name>
    <dbReference type="NCBI Taxonomy" id="2890835"/>
    <lineage>
        <taxon>Bacteria</taxon>
        <taxon>Pseudomonadati</taxon>
        <taxon>Pseudomonadota</taxon>
        <taxon>Gammaproteobacteria</taxon>
        <taxon>Oceanospirillales</taxon>
        <taxon>Halomonadaceae</taxon>
        <taxon>Halomonas</taxon>
    </lineage>
</organism>
<dbReference type="RefSeq" id="WP_259037190.1">
    <property type="nucleotide sequence ID" value="NZ_JAJISC010000007.1"/>
</dbReference>
<reference evidence="3" key="1">
    <citation type="submission" date="2021-11" db="EMBL/GenBank/DDBJ databases">
        <title>Halomonas sp., isolated from a coastal aquaculture zone in Dongshan Bay.</title>
        <authorList>
            <person name="Lin W."/>
        </authorList>
    </citation>
    <scope>NUCLEOTIDE SEQUENCE</scope>
    <source>
        <strain evidence="3">Yzlin-01</strain>
    </source>
</reference>
<dbReference type="PANTHER" id="PTHR30024:SF42">
    <property type="entry name" value="ALIPHATIC SULFONATES-BINDING PROTEIN-RELATED"/>
    <property type="match status" value="1"/>
</dbReference>
<dbReference type="InterPro" id="IPR015168">
    <property type="entry name" value="SsuA/THI5"/>
</dbReference>
<gene>
    <name evidence="3" type="ORF">LLY24_15410</name>
</gene>
<dbReference type="SUPFAM" id="SSF53850">
    <property type="entry name" value="Periplasmic binding protein-like II"/>
    <property type="match status" value="1"/>
</dbReference>
<name>A0ABT2EGU4_9GAMM</name>
<dbReference type="PANTHER" id="PTHR30024">
    <property type="entry name" value="ALIPHATIC SULFONATES-BINDING PROTEIN-RELATED"/>
    <property type="match status" value="1"/>
</dbReference>
<feature type="signal peptide" evidence="1">
    <location>
        <begin position="1"/>
        <end position="25"/>
    </location>
</feature>
<proteinExistence type="predicted"/>
<evidence type="ECO:0000256" key="1">
    <source>
        <dbReference type="SAM" id="SignalP"/>
    </source>
</evidence>
<dbReference type="Proteomes" id="UP001165542">
    <property type="component" value="Unassembled WGS sequence"/>
</dbReference>
<evidence type="ECO:0000313" key="3">
    <source>
        <dbReference type="EMBL" id="MCS2610704.1"/>
    </source>
</evidence>
<feature type="domain" description="SsuA/THI5-like" evidence="2">
    <location>
        <begin position="49"/>
        <end position="261"/>
    </location>
</feature>
<keyword evidence="1" id="KW-0732">Signal</keyword>
<protein>
    <submittedName>
        <fullName evidence="3">ABC transporter substrate-binding protein</fullName>
    </submittedName>
</protein>
<accession>A0ABT2EGU4</accession>
<evidence type="ECO:0000313" key="4">
    <source>
        <dbReference type="Proteomes" id="UP001165542"/>
    </source>
</evidence>
<dbReference type="Pfam" id="PF09084">
    <property type="entry name" value="NMT1"/>
    <property type="match status" value="1"/>
</dbReference>
<dbReference type="EMBL" id="JAJISC010000007">
    <property type="protein sequence ID" value="MCS2610704.1"/>
    <property type="molecule type" value="Genomic_DNA"/>
</dbReference>
<comment type="caution">
    <text evidence="3">The sequence shown here is derived from an EMBL/GenBank/DDBJ whole genome shotgun (WGS) entry which is preliminary data.</text>
</comment>